<evidence type="ECO:0008006" key="4">
    <source>
        <dbReference type="Google" id="ProtNLM"/>
    </source>
</evidence>
<dbReference type="Proteomes" id="UP001596297">
    <property type="component" value="Unassembled WGS sequence"/>
</dbReference>
<evidence type="ECO:0000256" key="1">
    <source>
        <dbReference type="SAM" id="MobiDB-lite"/>
    </source>
</evidence>
<gene>
    <name evidence="2" type="ORF">ACFP81_14050</name>
</gene>
<proteinExistence type="predicted"/>
<protein>
    <recommendedName>
        <fullName evidence="4">DUF1963 domain-containing protein</fullName>
    </recommendedName>
</protein>
<comment type="caution">
    <text evidence="2">The sequence shown here is derived from an EMBL/GenBank/DDBJ whole genome shotgun (WGS) entry which is preliminary data.</text>
</comment>
<keyword evidence="3" id="KW-1185">Reference proteome</keyword>
<accession>A0ABW1YIR7</accession>
<name>A0ABW1YIR7_9DEIO</name>
<organism evidence="2 3">
    <name type="scientific">Deinococcus lacus</name>
    <dbReference type="NCBI Taxonomy" id="392561"/>
    <lineage>
        <taxon>Bacteria</taxon>
        <taxon>Thermotogati</taxon>
        <taxon>Deinococcota</taxon>
        <taxon>Deinococci</taxon>
        <taxon>Deinococcales</taxon>
        <taxon>Deinococcaceae</taxon>
        <taxon>Deinococcus</taxon>
    </lineage>
</organism>
<evidence type="ECO:0000313" key="3">
    <source>
        <dbReference type="Proteomes" id="UP001596297"/>
    </source>
</evidence>
<sequence>MSRQYVSLQAEQTPHSIGQFGGPCPLPQGVMWPRSRDGRPLSHVLTLWGSALAGAGQPAPVTAQVSVFAPSFAGEYVLDSLCYHGDPQEKRDLETAVIGHAGDGPARSEGDLLPLQFLTLGAEETGAERTGSWLGEPELLQREPLDLPGLYPALQLSGYELPTGCDVLDAPADRGYLYLYAGQPGGLFFVQTT</sequence>
<dbReference type="EMBL" id="JBHSWD010000003">
    <property type="protein sequence ID" value="MFC6593015.1"/>
    <property type="molecule type" value="Genomic_DNA"/>
</dbReference>
<evidence type="ECO:0000313" key="2">
    <source>
        <dbReference type="EMBL" id="MFC6593015.1"/>
    </source>
</evidence>
<feature type="region of interest" description="Disordered" evidence="1">
    <location>
        <begin position="1"/>
        <end position="22"/>
    </location>
</feature>
<reference evidence="3" key="1">
    <citation type="journal article" date="2019" name="Int. J. Syst. Evol. Microbiol.">
        <title>The Global Catalogue of Microorganisms (GCM) 10K type strain sequencing project: providing services to taxonomists for standard genome sequencing and annotation.</title>
        <authorList>
            <consortium name="The Broad Institute Genomics Platform"/>
            <consortium name="The Broad Institute Genome Sequencing Center for Infectious Disease"/>
            <person name="Wu L."/>
            <person name="Ma J."/>
        </authorList>
    </citation>
    <scope>NUCLEOTIDE SEQUENCE [LARGE SCALE GENOMIC DNA]</scope>
    <source>
        <strain evidence="3">CGMCC 1.15772</strain>
    </source>
</reference>
<dbReference type="RefSeq" id="WP_380084134.1">
    <property type="nucleotide sequence ID" value="NZ_JBHSWD010000003.1"/>
</dbReference>
<feature type="compositionally biased region" description="Polar residues" evidence="1">
    <location>
        <begin position="1"/>
        <end position="16"/>
    </location>
</feature>